<dbReference type="PANTHER" id="PTHR10039">
    <property type="entry name" value="AMELOGENIN"/>
    <property type="match status" value="1"/>
</dbReference>
<dbReference type="Gene3D" id="3.40.50.300">
    <property type="entry name" value="P-loop containing nucleotide triphosphate hydrolases"/>
    <property type="match status" value="1"/>
</dbReference>
<dbReference type="InterPro" id="IPR027417">
    <property type="entry name" value="P-loop_NTPase"/>
</dbReference>
<protein>
    <submittedName>
        <fullName evidence="3">Ankyrin repeat protein</fullName>
    </submittedName>
</protein>
<dbReference type="PANTHER" id="PTHR10039:SF15">
    <property type="entry name" value="NACHT DOMAIN-CONTAINING PROTEIN"/>
    <property type="match status" value="1"/>
</dbReference>
<evidence type="ECO:0000256" key="1">
    <source>
        <dbReference type="ARBA" id="ARBA00022737"/>
    </source>
</evidence>
<evidence type="ECO:0000259" key="2">
    <source>
        <dbReference type="Pfam" id="PF24883"/>
    </source>
</evidence>
<gene>
    <name evidence="3" type="ORF">CPLU01_01912</name>
</gene>
<evidence type="ECO:0000313" key="4">
    <source>
        <dbReference type="Proteomes" id="UP000654918"/>
    </source>
</evidence>
<accession>A0A8H6KWX7</accession>
<dbReference type="Pfam" id="PF24883">
    <property type="entry name" value="NPHP3_N"/>
    <property type="match status" value="1"/>
</dbReference>
<keyword evidence="1" id="KW-0677">Repeat</keyword>
<dbReference type="SUPFAM" id="SSF52540">
    <property type="entry name" value="P-loop containing nucleoside triphosphate hydrolases"/>
    <property type="match status" value="1"/>
</dbReference>
<keyword evidence="4" id="KW-1185">Reference proteome</keyword>
<dbReference type="Proteomes" id="UP000654918">
    <property type="component" value="Unassembled WGS sequence"/>
</dbReference>
<dbReference type="AlphaFoldDB" id="A0A8H6KWX7"/>
<proteinExistence type="predicted"/>
<dbReference type="EMBL" id="WIGO01000014">
    <property type="protein sequence ID" value="KAF6839174.1"/>
    <property type="molecule type" value="Genomic_DNA"/>
</dbReference>
<evidence type="ECO:0000313" key="3">
    <source>
        <dbReference type="EMBL" id="KAF6839174.1"/>
    </source>
</evidence>
<name>A0A8H6KWX7_9PEZI</name>
<organism evidence="3 4">
    <name type="scientific">Colletotrichum plurivorum</name>
    <dbReference type="NCBI Taxonomy" id="2175906"/>
    <lineage>
        <taxon>Eukaryota</taxon>
        <taxon>Fungi</taxon>
        <taxon>Dikarya</taxon>
        <taxon>Ascomycota</taxon>
        <taxon>Pezizomycotina</taxon>
        <taxon>Sordariomycetes</taxon>
        <taxon>Hypocreomycetidae</taxon>
        <taxon>Glomerellales</taxon>
        <taxon>Glomerellaceae</taxon>
        <taxon>Colletotrichum</taxon>
        <taxon>Colletotrichum orchidearum species complex</taxon>
    </lineage>
</organism>
<dbReference type="InterPro" id="IPR056884">
    <property type="entry name" value="NPHP3-like_N"/>
</dbReference>
<sequence>MTGLWLTESNSTFQKWRDIPHSSIWLSGIPGAGKTVLSGSVIEEILQLSSTSTAVAFFYCDYKSNETKAFTNVLGALAVQLAEQSDAAFDLLEAYYDALIAGNGLKGAPDTKGLQKLISKITVLYDKVYIIIDGLDECDNNVAEVAAGLTELIESCPPVSMAIFSRNEQEIREELEEDFAHVEIVAHTDDLEIYVRAEMSKRKQLKKLAYRNPELSEEIKEKLVCSAQGM</sequence>
<comment type="caution">
    <text evidence="3">The sequence shown here is derived from an EMBL/GenBank/DDBJ whole genome shotgun (WGS) entry which is preliminary data.</text>
</comment>
<feature type="domain" description="Nephrocystin 3-like N-terminal" evidence="2">
    <location>
        <begin position="2"/>
        <end position="166"/>
    </location>
</feature>
<reference evidence="3" key="1">
    <citation type="journal article" date="2020" name="Phytopathology">
        <title>Genome Sequence Resources of Colletotrichum truncatum, C. plurivorum, C. musicola, and C. sojae: Four Species Pathogenic to Soybean (Glycine max).</title>
        <authorList>
            <person name="Rogerio F."/>
            <person name="Boufleur T.R."/>
            <person name="Ciampi-Guillardi M."/>
            <person name="Sukno S.A."/>
            <person name="Thon M.R."/>
            <person name="Massola Junior N.S."/>
            <person name="Baroncelli R."/>
        </authorList>
    </citation>
    <scope>NUCLEOTIDE SEQUENCE</scope>
    <source>
        <strain evidence="3">LFN00145</strain>
    </source>
</reference>